<sequence length="244" mass="26477">MRHLLCLLGLLAVTSALQQFSVKDGGKTCFLLEADVEGEIKWKDGNETKSFSWKLDKVTQQSGECNGKREGLKSNRLEAQFLPKDTSSGQYGQLWIFTLELVQQTGDNKTYELVDWSLSFTPRVGINITDTYRKTKDAVTDLSAFGSNAYKCSNVGLALDAADGSGVGSVLTLKSVRAVAFASIDGDKFPEKQVYEVCSLDSKTSDIVPIIVGACLAGLVVVVLVAYLVGRARAKRQGYASRLS</sequence>
<feature type="transmembrane region" description="Helical" evidence="8">
    <location>
        <begin position="207"/>
        <end position="229"/>
    </location>
</feature>
<keyword evidence="3 9" id="KW-0732">Signal</keyword>
<keyword evidence="2 7" id="KW-0812">Transmembrane</keyword>
<keyword evidence="11" id="KW-1185">Reference proteome</keyword>
<evidence type="ECO:0000313" key="11">
    <source>
        <dbReference type="Proteomes" id="UP000887575"/>
    </source>
</evidence>
<dbReference type="PANTHER" id="PTHR11506:SF35">
    <property type="entry name" value="LYSOSOME-ASSOCIATED MEMBRANE GLYCOPROTEIN 5"/>
    <property type="match status" value="1"/>
</dbReference>
<dbReference type="GO" id="GO:0031902">
    <property type="term" value="C:late endosome membrane"/>
    <property type="evidence" value="ECO:0007669"/>
    <property type="project" value="TreeGrafter"/>
</dbReference>
<comment type="similarity">
    <text evidence="7">Belongs to the LAMP family.</text>
</comment>
<proteinExistence type="inferred from homology"/>
<dbReference type="GO" id="GO:0072594">
    <property type="term" value="P:establishment of protein localization to organelle"/>
    <property type="evidence" value="ECO:0007669"/>
    <property type="project" value="TreeGrafter"/>
</dbReference>
<dbReference type="InterPro" id="IPR002000">
    <property type="entry name" value="Lysosome-assoc_membr_glycop"/>
</dbReference>
<comment type="caution">
    <text evidence="7">Lacks conserved residue(s) required for the propagation of feature annotation.</text>
</comment>
<evidence type="ECO:0000256" key="1">
    <source>
        <dbReference type="ARBA" id="ARBA00004251"/>
    </source>
</evidence>
<evidence type="ECO:0000256" key="7">
    <source>
        <dbReference type="PROSITE-ProRule" id="PRU00740"/>
    </source>
</evidence>
<protein>
    <recommendedName>
        <fullName evidence="10">Lysosome-associated membrane glycoprotein 2-like transmembrane domain-containing protein</fullName>
    </recommendedName>
</protein>
<feature type="chain" id="PRO_5042187309" description="Lysosome-associated membrane glycoprotein 2-like transmembrane domain-containing protein" evidence="9">
    <location>
        <begin position="17"/>
        <end position="244"/>
    </location>
</feature>
<evidence type="ECO:0000313" key="12">
    <source>
        <dbReference type="WBParaSite" id="MBELARI_LOCUS18028"/>
    </source>
</evidence>
<dbReference type="Pfam" id="PF21222">
    <property type="entry name" value="Lamp2_2nd"/>
    <property type="match status" value="1"/>
</dbReference>
<dbReference type="GO" id="GO:0005886">
    <property type="term" value="C:plasma membrane"/>
    <property type="evidence" value="ECO:0007669"/>
    <property type="project" value="TreeGrafter"/>
</dbReference>
<evidence type="ECO:0000256" key="8">
    <source>
        <dbReference type="SAM" id="Phobius"/>
    </source>
</evidence>
<evidence type="ECO:0000256" key="5">
    <source>
        <dbReference type="ARBA" id="ARBA00023136"/>
    </source>
</evidence>
<feature type="signal peptide" evidence="9">
    <location>
        <begin position="1"/>
        <end position="16"/>
    </location>
</feature>
<evidence type="ECO:0000259" key="10">
    <source>
        <dbReference type="Pfam" id="PF21222"/>
    </source>
</evidence>
<name>A0AAF3EWU2_9BILA</name>
<dbReference type="PANTHER" id="PTHR11506">
    <property type="entry name" value="LYSOSOME-ASSOCIATED MEMBRANE GLYCOPROTEIN"/>
    <property type="match status" value="1"/>
</dbReference>
<dbReference type="PROSITE" id="PS51407">
    <property type="entry name" value="LAMP_3"/>
    <property type="match status" value="1"/>
</dbReference>
<dbReference type="Gene3D" id="2.40.160.110">
    <property type="match status" value="1"/>
</dbReference>
<dbReference type="AlphaFoldDB" id="A0AAF3EWU2"/>
<feature type="domain" description="Lysosome-associated membrane glycoprotein 2-like transmembrane" evidence="10">
    <location>
        <begin position="208"/>
        <end position="239"/>
    </location>
</feature>
<dbReference type="GO" id="GO:0005765">
    <property type="term" value="C:lysosomal membrane"/>
    <property type="evidence" value="ECO:0007669"/>
    <property type="project" value="TreeGrafter"/>
</dbReference>
<reference evidence="12" key="1">
    <citation type="submission" date="2024-02" db="UniProtKB">
        <authorList>
            <consortium name="WormBaseParasite"/>
        </authorList>
    </citation>
    <scope>IDENTIFICATION</scope>
</reference>
<keyword evidence="6" id="KW-0325">Glycoprotein</keyword>
<organism evidence="11 12">
    <name type="scientific">Mesorhabditis belari</name>
    <dbReference type="NCBI Taxonomy" id="2138241"/>
    <lineage>
        <taxon>Eukaryota</taxon>
        <taxon>Metazoa</taxon>
        <taxon>Ecdysozoa</taxon>
        <taxon>Nematoda</taxon>
        <taxon>Chromadorea</taxon>
        <taxon>Rhabditida</taxon>
        <taxon>Rhabditina</taxon>
        <taxon>Rhabditomorpha</taxon>
        <taxon>Rhabditoidea</taxon>
        <taxon>Rhabditidae</taxon>
        <taxon>Mesorhabditinae</taxon>
        <taxon>Mesorhabditis</taxon>
    </lineage>
</organism>
<evidence type="ECO:0000256" key="4">
    <source>
        <dbReference type="ARBA" id="ARBA00022989"/>
    </source>
</evidence>
<comment type="subcellular location">
    <subcellularLocation>
        <location evidence="1">Cell membrane</location>
        <topology evidence="1">Single-pass type I membrane protein</topology>
    </subcellularLocation>
    <subcellularLocation>
        <location evidence="7">Membrane</location>
        <topology evidence="7">Single-pass type I membrane protein</topology>
    </subcellularLocation>
</comment>
<evidence type="ECO:0000256" key="2">
    <source>
        <dbReference type="ARBA" id="ARBA00022692"/>
    </source>
</evidence>
<dbReference type="WBParaSite" id="MBELARI_LOCUS18028">
    <property type="protein sequence ID" value="MBELARI_LOCUS18028"/>
    <property type="gene ID" value="MBELARI_LOCUS18028"/>
</dbReference>
<dbReference type="PRINTS" id="PR00336">
    <property type="entry name" value="LYSASSOCTDMP"/>
</dbReference>
<keyword evidence="4 8" id="KW-1133">Transmembrane helix</keyword>
<dbReference type="InterPro" id="IPR048524">
    <property type="entry name" value="Lamp2-like_TM"/>
</dbReference>
<keyword evidence="5 7" id="KW-0472">Membrane</keyword>
<accession>A0AAF3EWU2</accession>
<evidence type="ECO:0000256" key="6">
    <source>
        <dbReference type="ARBA" id="ARBA00023180"/>
    </source>
</evidence>
<evidence type="ECO:0000256" key="3">
    <source>
        <dbReference type="ARBA" id="ARBA00022729"/>
    </source>
</evidence>
<dbReference type="Proteomes" id="UP000887575">
    <property type="component" value="Unassembled WGS sequence"/>
</dbReference>
<evidence type="ECO:0000256" key="9">
    <source>
        <dbReference type="SAM" id="SignalP"/>
    </source>
</evidence>